<name>A0ABM6CMK5_9BORD</name>
<sequence>MRSDSSSFPPRRLTLRLLGTLALTLGLATAHIGAARAAYPDHAIQVIISFPPAGATDVLARAIGQKLSVELKQSVVVENRPGAGGAIGIQAAAKAPADGYTLYFAAVTNVAVAAALYPNWPADLNKDFTPIAGVGIVPHILVVPETLPVKNVGELVSYLKAKPGQYNFASQGTGTLSHLESELFALKTGVKATHIPYKGSGQALPELVSGSSSFMFDSIPGSMPLIQARKLKVLAVASGSRVGLLPDVPTMQEAGIAGVQADNLFGFVAPKGTPQAAIDTISQALRKVLAMPELKAAMVAQGAELVYTPAAPFGEAIAKEHKTWADVVKEAHISIQ</sequence>
<comment type="similarity">
    <text evidence="1">Belongs to the UPF0065 (bug) family.</text>
</comment>
<dbReference type="RefSeq" id="WP_066343404.1">
    <property type="nucleotide sequence ID" value="NZ_CBCSFJ010000031.1"/>
</dbReference>
<dbReference type="PANTHER" id="PTHR42928:SF5">
    <property type="entry name" value="BLR1237 PROTEIN"/>
    <property type="match status" value="1"/>
</dbReference>
<dbReference type="Gene3D" id="3.40.190.10">
    <property type="entry name" value="Periplasmic binding protein-like II"/>
    <property type="match status" value="1"/>
</dbReference>
<organism evidence="2 3">
    <name type="scientific">Bordetella bronchialis</name>
    <dbReference type="NCBI Taxonomy" id="463025"/>
    <lineage>
        <taxon>Bacteria</taxon>
        <taxon>Pseudomonadati</taxon>
        <taxon>Pseudomonadota</taxon>
        <taxon>Betaproteobacteria</taxon>
        <taxon>Burkholderiales</taxon>
        <taxon>Alcaligenaceae</taxon>
        <taxon>Bordetella</taxon>
    </lineage>
</organism>
<dbReference type="EMBL" id="CP016170">
    <property type="protein sequence ID" value="ANN65147.1"/>
    <property type="molecule type" value="Genomic_DNA"/>
</dbReference>
<dbReference type="Gene3D" id="3.40.190.150">
    <property type="entry name" value="Bordetella uptake gene, domain 1"/>
    <property type="match status" value="1"/>
</dbReference>
<dbReference type="SUPFAM" id="SSF53850">
    <property type="entry name" value="Periplasmic binding protein-like II"/>
    <property type="match status" value="1"/>
</dbReference>
<dbReference type="Pfam" id="PF03401">
    <property type="entry name" value="TctC"/>
    <property type="match status" value="1"/>
</dbReference>
<dbReference type="InterPro" id="IPR005064">
    <property type="entry name" value="BUG"/>
</dbReference>
<protein>
    <submittedName>
        <fullName evidence="2">Receptor</fullName>
    </submittedName>
</protein>
<evidence type="ECO:0000313" key="2">
    <source>
        <dbReference type="EMBL" id="ANN65147.1"/>
    </source>
</evidence>
<reference evidence="2 3" key="1">
    <citation type="submission" date="2016-06" db="EMBL/GenBank/DDBJ databases">
        <title>Complete genome sequences of Bordetella bronchialis and Bordetella flabilis.</title>
        <authorList>
            <person name="LiPuma J.J."/>
            <person name="Spilker T."/>
        </authorList>
    </citation>
    <scope>NUCLEOTIDE SEQUENCE [LARGE SCALE GENOMIC DNA]</scope>
    <source>
        <strain evidence="2 3">AU3182</strain>
    </source>
</reference>
<dbReference type="PIRSF" id="PIRSF017082">
    <property type="entry name" value="YflP"/>
    <property type="match status" value="1"/>
</dbReference>
<dbReference type="InterPro" id="IPR042100">
    <property type="entry name" value="Bug_dom1"/>
</dbReference>
<dbReference type="CDD" id="cd07012">
    <property type="entry name" value="PBP2_Bug_TTT"/>
    <property type="match status" value="1"/>
</dbReference>
<dbReference type="PANTHER" id="PTHR42928">
    <property type="entry name" value="TRICARBOXYLATE-BINDING PROTEIN"/>
    <property type="match status" value="1"/>
</dbReference>
<evidence type="ECO:0000256" key="1">
    <source>
        <dbReference type="ARBA" id="ARBA00006987"/>
    </source>
</evidence>
<dbReference type="Proteomes" id="UP000091897">
    <property type="component" value="Chromosome"/>
</dbReference>
<keyword evidence="3" id="KW-1185">Reference proteome</keyword>
<keyword evidence="2" id="KW-0675">Receptor</keyword>
<evidence type="ECO:0000313" key="3">
    <source>
        <dbReference type="Proteomes" id="UP000091897"/>
    </source>
</evidence>
<proteinExistence type="inferred from homology"/>
<accession>A0ABM6CMK5</accession>
<gene>
    <name evidence="2" type="ORF">BAU06_01410</name>
</gene>